<dbReference type="PANTHER" id="PTHR21060:SF15">
    <property type="entry name" value="ACETATE KINASE-RELATED"/>
    <property type="match status" value="1"/>
</dbReference>
<evidence type="ECO:0000256" key="1">
    <source>
        <dbReference type="ARBA" id="ARBA00022679"/>
    </source>
</evidence>
<dbReference type="InterPro" id="IPR000890">
    <property type="entry name" value="Aliphatic_acid_kin_short-chain"/>
</dbReference>
<protein>
    <submittedName>
        <fullName evidence="5">Uncharacterized protein</fullName>
    </submittedName>
</protein>
<keyword evidence="2" id="KW-0547">Nucleotide-binding</keyword>
<evidence type="ECO:0000256" key="2">
    <source>
        <dbReference type="ARBA" id="ARBA00022741"/>
    </source>
</evidence>
<dbReference type="Proteomes" id="UP000316316">
    <property type="component" value="Unassembled WGS sequence"/>
</dbReference>
<organism evidence="5 6">
    <name type="scientific">Enterococcus avium</name>
    <name type="common">Streptococcus avium</name>
    <dbReference type="NCBI Taxonomy" id="33945"/>
    <lineage>
        <taxon>Bacteria</taxon>
        <taxon>Bacillati</taxon>
        <taxon>Bacillota</taxon>
        <taxon>Bacilli</taxon>
        <taxon>Lactobacillales</taxon>
        <taxon>Enterococcaceae</taxon>
        <taxon>Enterococcus</taxon>
    </lineage>
</organism>
<dbReference type="PANTHER" id="PTHR21060">
    <property type="entry name" value="ACETATE KINASE"/>
    <property type="match status" value="1"/>
</dbReference>
<evidence type="ECO:0000313" key="6">
    <source>
        <dbReference type="Proteomes" id="UP000316316"/>
    </source>
</evidence>
<dbReference type="Pfam" id="PF00871">
    <property type="entry name" value="Acetate_kinase"/>
    <property type="match status" value="1"/>
</dbReference>
<reference evidence="5 6" key="1">
    <citation type="submission" date="2017-10" db="EMBL/GenBank/DDBJ databases">
        <title>FDA dAtabase for Regulatory Grade micrObial Sequences (FDA-ARGOS): Supporting development and validation of Infectious Disease Dx tests.</title>
        <authorList>
            <person name="Campos J."/>
            <person name="Goldberg B."/>
            <person name="Tallon L.J."/>
            <person name="Sadzewicz L."/>
            <person name="Sengamalay N."/>
            <person name="Ott S."/>
            <person name="Godinez A."/>
            <person name="Nagaraj S."/>
            <person name="Vyas G."/>
            <person name="Aluvathingal J."/>
            <person name="Nadendla S."/>
            <person name="Geyer C."/>
            <person name="Nandy P."/>
            <person name="Hobson J."/>
            <person name="Sichtig H."/>
        </authorList>
    </citation>
    <scope>NUCLEOTIDE SEQUENCE [LARGE SCALE GENOMIC DNA]</scope>
    <source>
        <strain evidence="5 6">FDAARGOS_185</strain>
    </source>
</reference>
<keyword evidence="4" id="KW-0067">ATP-binding</keyword>
<sequence>MKILTIDAGRYSLKWALFQLPQGEELASGIFESIGKKSSFRRFHWKTLNDTKRITITDHEKAVQALLAELVYFSVVDSLDEIDSIGHRVVAGGEYFRESTIVPKKKEAKVTKLGTYILLNNCIQIETMNIFQQLLPQKLNVAVFDHSICKKKHEEGYYPLRNIRSVNQRPFVHTLNNYLQDGRIIAEDVYEMIGEKVRV</sequence>
<dbReference type="Gene3D" id="3.30.420.40">
    <property type="match status" value="1"/>
</dbReference>
<dbReference type="GO" id="GO:0008776">
    <property type="term" value="F:acetate kinase activity"/>
    <property type="evidence" value="ECO:0007669"/>
    <property type="project" value="TreeGrafter"/>
</dbReference>
<dbReference type="GO" id="GO:0005524">
    <property type="term" value="F:ATP binding"/>
    <property type="evidence" value="ECO:0007669"/>
    <property type="project" value="UniProtKB-KW"/>
</dbReference>
<dbReference type="RefSeq" id="WP_144325785.1">
    <property type="nucleotide sequence ID" value="NZ_CAXOGR010000014.1"/>
</dbReference>
<keyword evidence="3" id="KW-0418">Kinase</keyword>
<proteinExistence type="predicted"/>
<dbReference type="GO" id="GO:0006083">
    <property type="term" value="P:acetate metabolic process"/>
    <property type="evidence" value="ECO:0007669"/>
    <property type="project" value="TreeGrafter"/>
</dbReference>
<name>A0A8B5VV38_ENTAV</name>
<dbReference type="SUPFAM" id="SSF53067">
    <property type="entry name" value="Actin-like ATPase domain"/>
    <property type="match status" value="1"/>
</dbReference>
<evidence type="ECO:0000313" key="5">
    <source>
        <dbReference type="EMBL" id="TRZ28943.1"/>
    </source>
</evidence>
<comment type="caution">
    <text evidence="5">The sequence shown here is derived from an EMBL/GenBank/DDBJ whole genome shotgun (WGS) entry which is preliminary data.</text>
</comment>
<evidence type="ECO:0000256" key="4">
    <source>
        <dbReference type="ARBA" id="ARBA00022840"/>
    </source>
</evidence>
<accession>A0A8B5VV38</accession>
<dbReference type="AlphaFoldDB" id="A0A8B5VV38"/>
<dbReference type="EMBL" id="PDXQ01000002">
    <property type="protein sequence ID" value="TRZ28943.1"/>
    <property type="molecule type" value="Genomic_DNA"/>
</dbReference>
<dbReference type="InterPro" id="IPR043129">
    <property type="entry name" value="ATPase_NBD"/>
</dbReference>
<gene>
    <name evidence="5" type="ORF">AUF17_19795</name>
</gene>
<keyword evidence="1" id="KW-0808">Transferase</keyword>
<evidence type="ECO:0000256" key="3">
    <source>
        <dbReference type="ARBA" id="ARBA00022777"/>
    </source>
</evidence>